<dbReference type="GO" id="GO:0061630">
    <property type="term" value="F:ubiquitin protein ligase activity"/>
    <property type="evidence" value="ECO:0007669"/>
    <property type="project" value="TreeGrafter"/>
</dbReference>
<dbReference type="AlphaFoldDB" id="A0AAJ0F0Z8"/>
<name>A0AAJ0F0Z8_9PEZI</name>
<evidence type="ECO:0000256" key="5">
    <source>
        <dbReference type="SAM" id="MobiDB-lite"/>
    </source>
</evidence>
<comment type="caution">
    <text evidence="8">The sequence shown here is derived from an EMBL/GenBank/DDBJ whole genome shotgun (WGS) entry which is preliminary data.</text>
</comment>
<feature type="region of interest" description="Disordered" evidence="5">
    <location>
        <begin position="57"/>
        <end position="90"/>
    </location>
</feature>
<evidence type="ECO:0000256" key="3">
    <source>
        <dbReference type="ARBA" id="ARBA00022833"/>
    </source>
</evidence>
<dbReference type="SUPFAM" id="SSF57850">
    <property type="entry name" value="RING/U-box"/>
    <property type="match status" value="1"/>
</dbReference>
<organism evidence="8 9">
    <name type="scientific">Colletotrichum godetiae</name>
    <dbReference type="NCBI Taxonomy" id="1209918"/>
    <lineage>
        <taxon>Eukaryota</taxon>
        <taxon>Fungi</taxon>
        <taxon>Dikarya</taxon>
        <taxon>Ascomycota</taxon>
        <taxon>Pezizomycotina</taxon>
        <taxon>Sordariomycetes</taxon>
        <taxon>Hypocreomycetidae</taxon>
        <taxon>Glomerellales</taxon>
        <taxon>Glomerellaceae</taxon>
        <taxon>Colletotrichum</taxon>
        <taxon>Colletotrichum acutatum species complex</taxon>
    </lineage>
</organism>
<dbReference type="GO" id="GO:0005737">
    <property type="term" value="C:cytoplasm"/>
    <property type="evidence" value="ECO:0007669"/>
    <property type="project" value="TreeGrafter"/>
</dbReference>
<evidence type="ECO:0000256" key="2">
    <source>
        <dbReference type="ARBA" id="ARBA00022771"/>
    </source>
</evidence>
<feature type="domain" description="RING-type" evidence="7">
    <location>
        <begin position="121"/>
        <end position="161"/>
    </location>
</feature>
<dbReference type="Gene3D" id="3.30.40.10">
    <property type="entry name" value="Zinc/RING finger domain, C3HC4 (zinc finger)"/>
    <property type="match status" value="1"/>
</dbReference>
<evidence type="ECO:0000313" key="9">
    <source>
        <dbReference type="Proteomes" id="UP001224890"/>
    </source>
</evidence>
<dbReference type="InterPro" id="IPR001841">
    <property type="entry name" value="Znf_RING"/>
</dbReference>
<dbReference type="PANTHER" id="PTHR22765:SF416">
    <property type="entry name" value="E3 UBIQUITIN-PROTEIN LIGASE GODZILLA"/>
    <property type="match status" value="1"/>
</dbReference>
<evidence type="ECO:0000259" key="7">
    <source>
        <dbReference type="PROSITE" id="PS50089"/>
    </source>
</evidence>
<keyword evidence="1" id="KW-0479">Metal-binding</keyword>
<evidence type="ECO:0000256" key="6">
    <source>
        <dbReference type="SAM" id="Phobius"/>
    </source>
</evidence>
<dbReference type="SMART" id="SM00184">
    <property type="entry name" value="RING"/>
    <property type="match status" value="1"/>
</dbReference>
<dbReference type="GeneID" id="85458746"/>
<dbReference type="EMBL" id="JAHMHR010000009">
    <property type="protein sequence ID" value="KAK1688992.1"/>
    <property type="molecule type" value="Genomic_DNA"/>
</dbReference>
<dbReference type="RefSeq" id="XP_060432687.1">
    <property type="nucleotide sequence ID" value="XM_060574220.1"/>
</dbReference>
<dbReference type="PROSITE" id="PS00518">
    <property type="entry name" value="ZF_RING_1"/>
    <property type="match status" value="1"/>
</dbReference>
<sequence length="284" mass="30936">MSPTSILDAAVTDASTTWVPEKQPGAVAAALCVAFALLVGLVLYLFGWKKIRKLRHPPPPPPPPASLHLTTANHHRSQHDASDPSSLNPYGLPRLPRKARMAKLTCGKLESFAKVAEAKTCPVCLDDFVAGSVVGQLPCGHVFCSACIELWLLKHAYTCPLWYVSRAYFIQQLSIANLCDSVSAASILRLAKCTPKHDGRAFKDQRVHGYIAPGMALKELALWETSQIIAASTNTAGLCSYTAMRNARRECYILGLGFKSTKSSILVNGRQYWPIYANGLVKLC</sequence>
<dbReference type="InterPro" id="IPR013083">
    <property type="entry name" value="Znf_RING/FYVE/PHD"/>
</dbReference>
<dbReference type="Proteomes" id="UP001224890">
    <property type="component" value="Unassembled WGS sequence"/>
</dbReference>
<dbReference type="Pfam" id="PF13639">
    <property type="entry name" value="zf-RING_2"/>
    <property type="match status" value="1"/>
</dbReference>
<accession>A0AAJ0F0Z8</accession>
<proteinExistence type="predicted"/>
<dbReference type="PROSITE" id="PS50089">
    <property type="entry name" value="ZF_RING_2"/>
    <property type="match status" value="1"/>
</dbReference>
<keyword evidence="6" id="KW-0812">Transmembrane</keyword>
<dbReference type="InterPro" id="IPR017907">
    <property type="entry name" value="Znf_RING_CS"/>
</dbReference>
<gene>
    <name evidence="8" type="ORF">BDP55DRAFT_653838</name>
</gene>
<keyword evidence="6" id="KW-1133">Transmembrane helix</keyword>
<evidence type="ECO:0000313" key="8">
    <source>
        <dbReference type="EMBL" id="KAK1688992.1"/>
    </source>
</evidence>
<dbReference type="GO" id="GO:0006511">
    <property type="term" value="P:ubiquitin-dependent protein catabolic process"/>
    <property type="evidence" value="ECO:0007669"/>
    <property type="project" value="TreeGrafter"/>
</dbReference>
<reference evidence="8" key="1">
    <citation type="submission" date="2021-06" db="EMBL/GenBank/DDBJ databases">
        <title>Comparative genomics, transcriptomics and evolutionary studies reveal genomic signatures of adaptation to plant cell wall in hemibiotrophic fungi.</title>
        <authorList>
            <consortium name="DOE Joint Genome Institute"/>
            <person name="Baroncelli R."/>
            <person name="Diaz J.F."/>
            <person name="Benocci T."/>
            <person name="Peng M."/>
            <person name="Battaglia E."/>
            <person name="Haridas S."/>
            <person name="Andreopoulos W."/>
            <person name="Labutti K."/>
            <person name="Pangilinan J."/>
            <person name="Floch G.L."/>
            <person name="Makela M.R."/>
            <person name="Henrissat B."/>
            <person name="Grigoriev I.V."/>
            <person name="Crouch J.A."/>
            <person name="De Vries R.P."/>
            <person name="Sukno S.A."/>
            <person name="Thon M.R."/>
        </authorList>
    </citation>
    <scope>NUCLEOTIDE SEQUENCE</scope>
    <source>
        <strain evidence="8">CBS 193.32</strain>
    </source>
</reference>
<dbReference type="GO" id="GO:0008270">
    <property type="term" value="F:zinc ion binding"/>
    <property type="evidence" value="ECO:0007669"/>
    <property type="project" value="UniProtKB-KW"/>
</dbReference>
<evidence type="ECO:0000256" key="1">
    <source>
        <dbReference type="ARBA" id="ARBA00022723"/>
    </source>
</evidence>
<keyword evidence="3" id="KW-0862">Zinc</keyword>
<evidence type="ECO:0000256" key="4">
    <source>
        <dbReference type="PROSITE-ProRule" id="PRU00175"/>
    </source>
</evidence>
<keyword evidence="6" id="KW-0472">Membrane</keyword>
<keyword evidence="2 4" id="KW-0863">Zinc-finger</keyword>
<keyword evidence="9" id="KW-1185">Reference proteome</keyword>
<dbReference type="PANTHER" id="PTHR22765">
    <property type="entry name" value="RING FINGER AND PROTEASE ASSOCIATED DOMAIN-CONTAINING"/>
    <property type="match status" value="1"/>
</dbReference>
<dbReference type="InterPro" id="IPR051826">
    <property type="entry name" value="E3_ubiquitin-ligase_domain"/>
</dbReference>
<feature type="transmembrane region" description="Helical" evidence="6">
    <location>
        <begin position="26"/>
        <end position="46"/>
    </location>
</feature>
<protein>
    <recommendedName>
        <fullName evidence="7">RING-type domain-containing protein</fullName>
    </recommendedName>
</protein>